<dbReference type="STRING" id="266892.SAMN04488054_1314"/>
<dbReference type="GO" id="GO:0005829">
    <property type="term" value="C:cytosol"/>
    <property type="evidence" value="ECO:0007669"/>
    <property type="project" value="TreeGrafter"/>
</dbReference>
<dbReference type="EMBL" id="FOTY01000031">
    <property type="protein sequence ID" value="SFM30699.1"/>
    <property type="molecule type" value="Genomic_DNA"/>
</dbReference>
<dbReference type="GO" id="GO:0003700">
    <property type="term" value="F:DNA-binding transcription factor activity"/>
    <property type="evidence" value="ECO:0007669"/>
    <property type="project" value="TreeGrafter"/>
</dbReference>
<dbReference type="GO" id="GO:0003677">
    <property type="term" value="F:DNA binding"/>
    <property type="evidence" value="ECO:0007669"/>
    <property type="project" value="UniProtKB-KW"/>
</dbReference>
<sequence>MEELLWARRIRAFRKLKGFTQISLAGNMGIAVSILGQVERGSRVPDEAFLQKTADALGVSMEELQSH</sequence>
<proteinExistence type="predicted"/>
<organism evidence="3 4">
    <name type="scientific">Salibacterium qingdaonense</name>
    <dbReference type="NCBI Taxonomy" id="266892"/>
    <lineage>
        <taxon>Bacteria</taxon>
        <taxon>Bacillati</taxon>
        <taxon>Bacillota</taxon>
        <taxon>Bacilli</taxon>
        <taxon>Bacillales</taxon>
        <taxon>Bacillaceae</taxon>
    </lineage>
</organism>
<gene>
    <name evidence="3" type="ORF">SAMN04488054_1314</name>
</gene>
<dbReference type="PROSITE" id="PS50943">
    <property type="entry name" value="HTH_CROC1"/>
    <property type="match status" value="1"/>
</dbReference>
<dbReference type="PANTHER" id="PTHR46797">
    <property type="entry name" value="HTH-TYPE TRANSCRIPTIONAL REGULATOR"/>
    <property type="match status" value="1"/>
</dbReference>
<dbReference type="PANTHER" id="PTHR46797:SF1">
    <property type="entry name" value="METHYLPHOSPHONATE SYNTHASE"/>
    <property type="match status" value="1"/>
</dbReference>
<evidence type="ECO:0000313" key="4">
    <source>
        <dbReference type="Proteomes" id="UP000199668"/>
    </source>
</evidence>
<feature type="domain" description="HTH cro/C1-type" evidence="2">
    <location>
        <begin position="10"/>
        <end position="64"/>
    </location>
</feature>
<evidence type="ECO:0000259" key="2">
    <source>
        <dbReference type="PROSITE" id="PS50943"/>
    </source>
</evidence>
<dbReference type="InterPro" id="IPR010982">
    <property type="entry name" value="Lambda_DNA-bd_dom_sf"/>
</dbReference>
<dbReference type="Proteomes" id="UP000199668">
    <property type="component" value="Unassembled WGS sequence"/>
</dbReference>
<dbReference type="Pfam" id="PF01381">
    <property type="entry name" value="HTH_3"/>
    <property type="match status" value="1"/>
</dbReference>
<dbReference type="Gene3D" id="1.10.260.40">
    <property type="entry name" value="lambda repressor-like DNA-binding domains"/>
    <property type="match status" value="1"/>
</dbReference>
<name>A0A1I4PSG3_9BACI</name>
<reference evidence="3 4" key="1">
    <citation type="submission" date="2016-10" db="EMBL/GenBank/DDBJ databases">
        <authorList>
            <person name="de Groot N.N."/>
        </authorList>
    </citation>
    <scope>NUCLEOTIDE SEQUENCE [LARGE SCALE GENOMIC DNA]</scope>
    <source>
        <strain evidence="3 4">CGMCC 1.6134</strain>
    </source>
</reference>
<dbReference type="RefSeq" id="WP_090928145.1">
    <property type="nucleotide sequence ID" value="NZ_FOTY01000031.1"/>
</dbReference>
<dbReference type="AlphaFoldDB" id="A0A1I4PSG3"/>
<dbReference type="CDD" id="cd00093">
    <property type="entry name" value="HTH_XRE"/>
    <property type="match status" value="1"/>
</dbReference>
<dbReference type="InterPro" id="IPR050807">
    <property type="entry name" value="TransReg_Diox_bact_type"/>
</dbReference>
<keyword evidence="1" id="KW-0238">DNA-binding</keyword>
<evidence type="ECO:0000313" key="3">
    <source>
        <dbReference type="EMBL" id="SFM30699.1"/>
    </source>
</evidence>
<dbReference type="SUPFAM" id="SSF47413">
    <property type="entry name" value="lambda repressor-like DNA-binding domains"/>
    <property type="match status" value="1"/>
</dbReference>
<keyword evidence="4" id="KW-1185">Reference proteome</keyword>
<evidence type="ECO:0000256" key="1">
    <source>
        <dbReference type="ARBA" id="ARBA00023125"/>
    </source>
</evidence>
<protein>
    <submittedName>
        <fullName evidence="3">Helix-turn-helix</fullName>
    </submittedName>
</protein>
<accession>A0A1I4PSG3</accession>
<dbReference type="OrthoDB" id="3035529at2"/>
<dbReference type="SMART" id="SM00530">
    <property type="entry name" value="HTH_XRE"/>
    <property type="match status" value="1"/>
</dbReference>
<dbReference type="InterPro" id="IPR001387">
    <property type="entry name" value="Cro/C1-type_HTH"/>
</dbReference>